<name>A0A7C8LRV1_9FIRM</name>
<gene>
    <name evidence="2" type="ORF">GND95_02525</name>
</gene>
<dbReference type="SUPFAM" id="SSF53474">
    <property type="entry name" value="alpha/beta-Hydrolases"/>
    <property type="match status" value="1"/>
</dbReference>
<accession>A0A7C8LRV1</accession>
<protein>
    <submittedName>
        <fullName evidence="2">Alpha/beta fold hydrolase</fullName>
    </submittedName>
</protein>
<evidence type="ECO:0000313" key="3">
    <source>
        <dbReference type="Proteomes" id="UP000483018"/>
    </source>
</evidence>
<reference evidence="2 3" key="1">
    <citation type="submission" date="2019-12" db="EMBL/GenBank/DDBJ databases">
        <title>Defluviitalea raffinosedens, isolated from a biogas fermenter, genome sequencing and characterization.</title>
        <authorList>
            <person name="Rettenmaier R."/>
            <person name="Schneider M."/>
            <person name="Neuhaus K."/>
            <person name="Liebl W."/>
            <person name="Zverlov V."/>
        </authorList>
    </citation>
    <scope>NUCLEOTIDE SEQUENCE [LARGE SCALE GENOMIC DNA]</scope>
    <source>
        <strain evidence="2 3">249c-K6</strain>
    </source>
</reference>
<dbReference type="Proteomes" id="UP000483018">
    <property type="component" value="Unassembled WGS sequence"/>
</dbReference>
<keyword evidence="2" id="KW-0378">Hydrolase</keyword>
<feature type="domain" description="Serine aminopeptidase S33" evidence="1">
    <location>
        <begin position="28"/>
        <end position="291"/>
    </location>
</feature>
<dbReference type="InterPro" id="IPR029058">
    <property type="entry name" value="AB_hydrolase_fold"/>
</dbReference>
<dbReference type="EMBL" id="WSLF01000001">
    <property type="protein sequence ID" value="KAE9637325.1"/>
    <property type="molecule type" value="Genomic_DNA"/>
</dbReference>
<dbReference type="GO" id="GO:0016787">
    <property type="term" value="F:hydrolase activity"/>
    <property type="evidence" value="ECO:0007669"/>
    <property type="project" value="UniProtKB-KW"/>
</dbReference>
<dbReference type="Pfam" id="PF12146">
    <property type="entry name" value="Hydrolase_4"/>
    <property type="match status" value="1"/>
</dbReference>
<dbReference type="PANTHER" id="PTHR11614">
    <property type="entry name" value="PHOSPHOLIPASE-RELATED"/>
    <property type="match status" value="1"/>
</dbReference>
<dbReference type="Gene3D" id="3.40.50.1820">
    <property type="entry name" value="alpha/beta hydrolase"/>
    <property type="match status" value="1"/>
</dbReference>
<dbReference type="RefSeq" id="WP_207708277.1">
    <property type="nucleotide sequence ID" value="NZ_WSLF01000001.1"/>
</dbReference>
<evidence type="ECO:0000259" key="1">
    <source>
        <dbReference type="Pfam" id="PF12146"/>
    </source>
</evidence>
<dbReference type="InterPro" id="IPR022742">
    <property type="entry name" value="Hydrolase_4"/>
</dbReference>
<sequence>MIKMDFTYKSKDNIRIYGCCWMNHNMPVKGVVQIAHGMGEHIGRYEDFAKFLVNHGYIAYGNDHRGHGRSGEIANQRGFFSDAHGWEKVVMDMAHLTHIIRKNHPQLPVFLFGHSMGYLLARDYIIRYGDKIKGVILSGTSGDLGFRGILGQVFAQLEMKLKGPKAASPLMYKLSFEAFNDRFEPAKTHFDWLSRDEEEVEKYIKDPFCGGIFTTSFFNDLIRGTRKVNAQQNINKISKELPIFIFSGAMDPVGNYSQGVSEVYSKFKKAGIQDLSIKIYANGRHEMLNEINKYEVYKDILDWLETHIKE</sequence>
<organism evidence="2 3">
    <name type="scientific">Defluviitalea raffinosedens</name>
    <dbReference type="NCBI Taxonomy" id="1450156"/>
    <lineage>
        <taxon>Bacteria</taxon>
        <taxon>Bacillati</taxon>
        <taxon>Bacillota</taxon>
        <taxon>Clostridia</taxon>
        <taxon>Lachnospirales</taxon>
        <taxon>Defluviitaleaceae</taxon>
        <taxon>Defluviitalea</taxon>
    </lineage>
</organism>
<keyword evidence="3" id="KW-1185">Reference proteome</keyword>
<dbReference type="AlphaFoldDB" id="A0A7C8LRV1"/>
<dbReference type="InterPro" id="IPR051044">
    <property type="entry name" value="MAG_DAG_Lipase"/>
</dbReference>
<evidence type="ECO:0000313" key="2">
    <source>
        <dbReference type="EMBL" id="KAE9637325.1"/>
    </source>
</evidence>
<proteinExistence type="predicted"/>
<comment type="caution">
    <text evidence="2">The sequence shown here is derived from an EMBL/GenBank/DDBJ whole genome shotgun (WGS) entry which is preliminary data.</text>
</comment>